<dbReference type="EMBL" id="JBHSEI010000016">
    <property type="protein sequence ID" value="MFC4640403.1"/>
    <property type="molecule type" value="Genomic_DNA"/>
</dbReference>
<comment type="caution">
    <text evidence="2">The sequence shown here is derived from an EMBL/GenBank/DDBJ whole genome shotgun (WGS) entry which is preliminary data.</text>
</comment>
<dbReference type="RefSeq" id="WP_380063387.1">
    <property type="nucleotide sequence ID" value="NZ_JBHSEI010000016.1"/>
</dbReference>
<dbReference type="PANTHER" id="PTHR33164:SF43">
    <property type="entry name" value="HTH-TYPE TRANSCRIPTIONAL REPRESSOR YETL"/>
    <property type="match status" value="1"/>
</dbReference>
<dbReference type="Pfam" id="PF12802">
    <property type="entry name" value="MarR_2"/>
    <property type="match status" value="1"/>
</dbReference>
<dbReference type="PANTHER" id="PTHR33164">
    <property type="entry name" value="TRANSCRIPTIONAL REGULATOR, MARR FAMILY"/>
    <property type="match status" value="1"/>
</dbReference>
<organism evidence="2 3">
    <name type="scientific">Deinococcus hohokamensis</name>
    <dbReference type="NCBI Taxonomy" id="309883"/>
    <lineage>
        <taxon>Bacteria</taxon>
        <taxon>Thermotogati</taxon>
        <taxon>Deinococcota</taxon>
        <taxon>Deinococci</taxon>
        <taxon>Deinococcales</taxon>
        <taxon>Deinococcaceae</taxon>
        <taxon>Deinococcus</taxon>
    </lineage>
</organism>
<dbReference type="InterPro" id="IPR036390">
    <property type="entry name" value="WH_DNA-bd_sf"/>
</dbReference>
<dbReference type="SUPFAM" id="SSF46785">
    <property type="entry name" value="Winged helix' DNA-binding domain"/>
    <property type="match status" value="1"/>
</dbReference>
<dbReference type="Gene3D" id="1.10.10.10">
    <property type="entry name" value="Winged helix-like DNA-binding domain superfamily/Winged helix DNA-binding domain"/>
    <property type="match status" value="1"/>
</dbReference>
<feature type="domain" description="HTH marR-type" evidence="1">
    <location>
        <begin position="13"/>
        <end position="145"/>
    </location>
</feature>
<evidence type="ECO:0000313" key="3">
    <source>
        <dbReference type="Proteomes" id="UP001595952"/>
    </source>
</evidence>
<dbReference type="SMART" id="SM00347">
    <property type="entry name" value="HTH_MARR"/>
    <property type="match status" value="1"/>
</dbReference>
<evidence type="ECO:0000259" key="1">
    <source>
        <dbReference type="PROSITE" id="PS50995"/>
    </source>
</evidence>
<dbReference type="InterPro" id="IPR000835">
    <property type="entry name" value="HTH_MarR-typ"/>
</dbReference>
<sequence length="150" mass="16830">MSSVPPPHSPEAISRFLGALWHFNRTLAKEIEPLLEKELHTDSRSFLLLKSIQGGLAYPKLLAQEFKIPTTLISRYLDDLTKRGLVERHIDAQDSRRIRLTLTPAGSALLDETERVVHHHMGHRLARLSAERLDSLNDAITALAEEGSPV</sequence>
<name>A0ABV9IF11_9DEIO</name>
<dbReference type="PROSITE" id="PS50995">
    <property type="entry name" value="HTH_MARR_2"/>
    <property type="match status" value="1"/>
</dbReference>
<dbReference type="InterPro" id="IPR036388">
    <property type="entry name" value="WH-like_DNA-bd_sf"/>
</dbReference>
<dbReference type="Proteomes" id="UP001595952">
    <property type="component" value="Unassembled WGS sequence"/>
</dbReference>
<reference evidence="3" key="1">
    <citation type="journal article" date="2019" name="Int. J. Syst. Evol. Microbiol.">
        <title>The Global Catalogue of Microorganisms (GCM) 10K type strain sequencing project: providing services to taxonomists for standard genome sequencing and annotation.</title>
        <authorList>
            <consortium name="The Broad Institute Genomics Platform"/>
            <consortium name="The Broad Institute Genome Sequencing Center for Infectious Disease"/>
            <person name="Wu L."/>
            <person name="Ma J."/>
        </authorList>
    </citation>
    <scope>NUCLEOTIDE SEQUENCE [LARGE SCALE GENOMIC DNA]</scope>
    <source>
        <strain evidence="3">CCUG 55995</strain>
    </source>
</reference>
<protein>
    <submittedName>
        <fullName evidence="2">MarR family winged helix-turn-helix transcriptional regulator</fullName>
    </submittedName>
</protein>
<accession>A0ABV9IF11</accession>
<keyword evidence="3" id="KW-1185">Reference proteome</keyword>
<dbReference type="InterPro" id="IPR039422">
    <property type="entry name" value="MarR/SlyA-like"/>
</dbReference>
<gene>
    <name evidence="2" type="ORF">ACFO0D_18900</name>
</gene>
<proteinExistence type="predicted"/>
<evidence type="ECO:0000313" key="2">
    <source>
        <dbReference type="EMBL" id="MFC4640403.1"/>
    </source>
</evidence>